<dbReference type="PANTHER" id="PTHR47870:SF4">
    <property type="entry name" value="CYTOCHROME C-TYPE BIOGENESIS PROTEIN CYCH"/>
    <property type="match status" value="1"/>
</dbReference>
<dbReference type="GO" id="GO:0005886">
    <property type="term" value="C:plasma membrane"/>
    <property type="evidence" value="ECO:0007669"/>
    <property type="project" value="TreeGrafter"/>
</dbReference>
<sequence>MRYLSIVLVLFALIATPTLAVEPDEMLSDPVLEARAREISKELRCVVCQNQDIDSSNAGVARDLRLLVRERLVAGDANDEVLAFIQARYGDYVLLKPPFKPSTYVLWFAPLFLIFLVFVLGWRVLAVSNRPRSSHALTREEEAYADQVIKNYQKGDRE</sequence>
<keyword evidence="3 6" id="KW-0479">Metal-binding</keyword>
<dbReference type="Proteomes" id="UP000183371">
    <property type="component" value="Unassembled WGS sequence"/>
</dbReference>
<accession>A0A1I6YKX2</accession>
<dbReference type="EMBL" id="FPBD01000001">
    <property type="protein sequence ID" value="SFT51095.1"/>
    <property type="molecule type" value="Genomic_DNA"/>
</dbReference>
<evidence type="ECO:0000256" key="3">
    <source>
        <dbReference type="ARBA" id="ARBA00022723"/>
    </source>
</evidence>
<dbReference type="Gene3D" id="1.10.8.640">
    <property type="entry name" value="Cytochrome C biogenesis protein"/>
    <property type="match status" value="1"/>
</dbReference>
<proteinExistence type="inferred from homology"/>
<comment type="similarity">
    <text evidence="1 6">Belongs to the CcmH/CycL/Ccl2/NrfF family.</text>
</comment>
<dbReference type="RefSeq" id="WP_054783177.1">
    <property type="nucleotide sequence ID" value="NZ_FPBD01000001.1"/>
</dbReference>
<evidence type="ECO:0000256" key="4">
    <source>
        <dbReference type="ARBA" id="ARBA00022729"/>
    </source>
</evidence>
<keyword evidence="5 6" id="KW-0408">Iron</keyword>
<dbReference type="InterPro" id="IPR038297">
    <property type="entry name" value="CcmH/CycL/NrfF/Ccl2_sf"/>
</dbReference>
<evidence type="ECO:0000313" key="9">
    <source>
        <dbReference type="Proteomes" id="UP000183371"/>
    </source>
</evidence>
<keyword evidence="9" id="KW-1185">Reference proteome</keyword>
<evidence type="ECO:0000256" key="5">
    <source>
        <dbReference type="ARBA" id="ARBA00023004"/>
    </source>
</evidence>
<protein>
    <recommendedName>
        <fullName evidence="6">Cytochrome c-type biogenesis protein</fullName>
    </recommendedName>
</protein>
<dbReference type="InterPro" id="IPR005616">
    <property type="entry name" value="CcmH/CycL/Ccl2/NrfF_N"/>
</dbReference>
<dbReference type="InterPro" id="IPR051263">
    <property type="entry name" value="C-type_cytochrome_biogenesis"/>
</dbReference>
<feature type="transmembrane region" description="Helical" evidence="6">
    <location>
        <begin position="104"/>
        <end position="125"/>
    </location>
</feature>
<gene>
    <name evidence="8" type="ORF">SAMN05444141_101953</name>
</gene>
<feature type="domain" description="CcmH/CycL/Ccl2/NrfF N-terminal" evidence="7">
    <location>
        <begin position="9"/>
        <end position="147"/>
    </location>
</feature>
<keyword evidence="6" id="KW-0812">Transmembrane</keyword>
<dbReference type="PANTHER" id="PTHR47870">
    <property type="entry name" value="CYTOCHROME C-TYPE BIOGENESIS PROTEIN CCMH"/>
    <property type="match status" value="1"/>
</dbReference>
<keyword evidence="6" id="KW-1133">Transmembrane helix</keyword>
<dbReference type="Pfam" id="PF03918">
    <property type="entry name" value="CcmH"/>
    <property type="match status" value="1"/>
</dbReference>
<evidence type="ECO:0000259" key="7">
    <source>
        <dbReference type="Pfam" id="PF03918"/>
    </source>
</evidence>
<feature type="chain" id="PRO_5011022236" description="Cytochrome c-type biogenesis protein" evidence="6">
    <location>
        <begin position="21"/>
        <end position="158"/>
    </location>
</feature>
<evidence type="ECO:0000256" key="1">
    <source>
        <dbReference type="ARBA" id="ARBA00010342"/>
    </source>
</evidence>
<reference evidence="9" key="1">
    <citation type="submission" date="2016-10" db="EMBL/GenBank/DDBJ databases">
        <authorList>
            <person name="Varghese N."/>
            <person name="Submissions S."/>
        </authorList>
    </citation>
    <scope>NUCLEOTIDE SEQUENCE [LARGE SCALE GENOMIC DNA]</scope>
    <source>
        <strain evidence="9">DSM 17465</strain>
    </source>
</reference>
<dbReference type="GO" id="GO:0046872">
    <property type="term" value="F:metal ion binding"/>
    <property type="evidence" value="ECO:0007669"/>
    <property type="project" value="UniProtKB-KW"/>
</dbReference>
<keyword evidence="2 6" id="KW-0349">Heme</keyword>
<dbReference type="AlphaFoldDB" id="A0A1I6YKX2"/>
<evidence type="ECO:0000313" key="8">
    <source>
        <dbReference type="EMBL" id="SFT51095.1"/>
    </source>
</evidence>
<keyword evidence="4 6" id="KW-0732">Signal</keyword>
<name>A0A1I6YKX2_9HYPH</name>
<evidence type="ECO:0000256" key="6">
    <source>
        <dbReference type="RuleBase" id="RU364112"/>
    </source>
</evidence>
<evidence type="ECO:0000256" key="2">
    <source>
        <dbReference type="ARBA" id="ARBA00022617"/>
    </source>
</evidence>
<feature type="signal peptide" evidence="6">
    <location>
        <begin position="1"/>
        <end position="20"/>
    </location>
</feature>
<organism evidence="8 9">
    <name type="scientific">Pseudovibrio denitrificans</name>
    <dbReference type="NCBI Taxonomy" id="258256"/>
    <lineage>
        <taxon>Bacteria</taxon>
        <taxon>Pseudomonadati</taxon>
        <taxon>Pseudomonadota</taxon>
        <taxon>Alphaproteobacteria</taxon>
        <taxon>Hyphomicrobiales</taxon>
        <taxon>Stappiaceae</taxon>
        <taxon>Pseudovibrio</taxon>
    </lineage>
</organism>
<keyword evidence="6" id="KW-0472">Membrane</keyword>
<comment type="function">
    <text evidence="6">Possible subunit of a heme lyase.</text>
</comment>
<dbReference type="CDD" id="cd16378">
    <property type="entry name" value="CcmH_N"/>
    <property type="match status" value="1"/>
</dbReference>